<dbReference type="RefSeq" id="WP_138366408.1">
    <property type="nucleotide sequence ID" value="NZ_VCEJ01000004.1"/>
</dbReference>
<dbReference type="OrthoDB" id="963098at2"/>
<comment type="caution">
    <text evidence="1">The sequence shown here is derived from an EMBL/GenBank/DDBJ whole genome shotgun (WGS) entry which is preliminary data.</text>
</comment>
<keyword evidence="2" id="KW-1185">Reference proteome</keyword>
<sequence>MKILIVLFGLLAWIGCHEENQVLNADIVEADATWVNMLAADGCSWHFEVVSGDSTLSYVPDANSQQKIDNALGKIQDYYSFTPVRLKYSKTGNKGSVQCGWGKTATYDEIRIFEIRKK</sequence>
<dbReference type="AlphaFoldDB" id="A0A5R9KXL9"/>
<accession>A0A5R9KXL9</accession>
<protein>
    <recommendedName>
        <fullName evidence="3">Lipoprotein</fullName>
    </recommendedName>
</protein>
<proteinExistence type="predicted"/>
<dbReference type="PROSITE" id="PS51257">
    <property type="entry name" value="PROKAR_LIPOPROTEIN"/>
    <property type="match status" value="1"/>
</dbReference>
<organism evidence="1 2">
    <name type="scientific">Dyadobacter luticola</name>
    <dbReference type="NCBI Taxonomy" id="1979387"/>
    <lineage>
        <taxon>Bacteria</taxon>
        <taxon>Pseudomonadati</taxon>
        <taxon>Bacteroidota</taxon>
        <taxon>Cytophagia</taxon>
        <taxon>Cytophagales</taxon>
        <taxon>Spirosomataceae</taxon>
        <taxon>Dyadobacter</taxon>
    </lineage>
</organism>
<evidence type="ECO:0000313" key="2">
    <source>
        <dbReference type="Proteomes" id="UP000306402"/>
    </source>
</evidence>
<dbReference type="EMBL" id="VCEJ01000004">
    <property type="protein sequence ID" value="TLV01036.1"/>
    <property type="molecule type" value="Genomic_DNA"/>
</dbReference>
<gene>
    <name evidence="1" type="ORF">FEN17_16375</name>
</gene>
<reference evidence="1 2" key="1">
    <citation type="submission" date="2019-05" db="EMBL/GenBank/DDBJ databases">
        <authorList>
            <person name="Qu J.-H."/>
        </authorList>
    </citation>
    <scope>NUCLEOTIDE SEQUENCE [LARGE SCALE GENOMIC DNA]</scope>
    <source>
        <strain evidence="1 2">T17</strain>
    </source>
</reference>
<dbReference type="Proteomes" id="UP000306402">
    <property type="component" value="Unassembled WGS sequence"/>
</dbReference>
<evidence type="ECO:0008006" key="3">
    <source>
        <dbReference type="Google" id="ProtNLM"/>
    </source>
</evidence>
<evidence type="ECO:0000313" key="1">
    <source>
        <dbReference type="EMBL" id="TLV01036.1"/>
    </source>
</evidence>
<name>A0A5R9KXL9_9BACT</name>